<dbReference type="InterPro" id="IPR043128">
    <property type="entry name" value="Rev_trsase/Diguanyl_cyclase"/>
</dbReference>
<dbReference type="PANTHER" id="PTHR33121:SF70">
    <property type="entry name" value="SIGNALING PROTEIN YKOW"/>
    <property type="match status" value="1"/>
</dbReference>
<dbReference type="NCBIfam" id="TIGR00254">
    <property type="entry name" value="GGDEF"/>
    <property type="match status" value="1"/>
</dbReference>
<organism evidence="5 6">
    <name type="scientific">Tahibacter amnicola</name>
    <dbReference type="NCBI Taxonomy" id="2976241"/>
    <lineage>
        <taxon>Bacteria</taxon>
        <taxon>Pseudomonadati</taxon>
        <taxon>Pseudomonadota</taxon>
        <taxon>Gammaproteobacteria</taxon>
        <taxon>Lysobacterales</taxon>
        <taxon>Rhodanobacteraceae</taxon>
        <taxon>Tahibacter</taxon>
    </lineage>
</organism>
<dbReference type="Gene3D" id="3.30.70.270">
    <property type="match status" value="1"/>
</dbReference>
<gene>
    <name evidence="5" type="ORF">N4264_00140</name>
</gene>
<evidence type="ECO:0000259" key="2">
    <source>
        <dbReference type="PROSITE" id="PS50110"/>
    </source>
</evidence>
<dbReference type="Pfam" id="PF00990">
    <property type="entry name" value="GGDEF"/>
    <property type="match status" value="1"/>
</dbReference>
<dbReference type="Gene3D" id="3.20.20.450">
    <property type="entry name" value="EAL domain"/>
    <property type="match status" value="1"/>
</dbReference>
<dbReference type="Proteomes" id="UP001064632">
    <property type="component" value="Chromosome"/>
</dbReference>
<dbReference type="Gene3D" id="3.40.50.2300">
    <property type="match status" value="2"/>
</dbReference>
<name>A0ABY6BE25_9GAMM</name>
<dbReference type="SMART" id="SM00267">
    <property type="entry name" value="GGDEF"/>
    <property type="match status" value="1"/>
</dbReference>
<feature type="domain" description="GGDEF" evidence="4">
    <location>
        <begin position="502"/>
        <end position="635"/>
    </location>
</feature>
<dbReference type="InterPro" id="IPR029787">
    <property type="entry name" value="Nucleotide_cyclase"/>
</dbReference>
<feature type="domain" description="Response regulatory" evidence="2">
    <location>
        <begin position="342"/>
        <end position="458"/>
    </location>
</feature>
<dbReference type="SUPFAM" id="SSF47226">
    <property type="entry name" value="Histidine-containing phosphotransfer domain, HPT domain"/>
    <property type="match status" value="1"/>
</dbReference>
<evidence type="ECO:0000313" key="5">
    <source>
        <dbReference type="EMBL" id="UXI68099.1"/>
    </source>
</evidence>
<dbReference type="CDD" id="cd01949">
    <property type="entry name" value="GGDEF"/>
    <property type="match status" value="1"/>
</dbReference>
<evidence type="ECO:0000259" key="4">
    <source>
        <dbReference type="PROSITE" id="PS50887"/>
    </source>
</evidence>
<dbReference type="PROSITE" id="PS50110">
    <property type="entry name" value="RESPONSE_REGULATORY"/>
    <property type="match status" value="2"/>
</dbReference>
<reference evidence="5" key="1">
    <citation type="submission" date="2022-09" db="EMBL/GenBank/DDBJ databases">
        <title>Tahibacter sp. nov., isolated from a fresh water.</title>
        <authorList>
            <person name="Baek J.H."/>
            <person name="Lee J.K."/>
            <person name="Kim J.M."/>
            <person name="Jeon C.O."/>
        </authorList>
    </citation>
    <scope>NUCLEOTIDE SEQUENCE</scope>
    <source>
        <strain evidence="5">W38</strain>
    </source>
</reference>
<feature type="domain" description="Response regulatory" evidence="2">
    <location>
        <begin position="216"/>
        <end position="333"/>
    </location>
</feature>
<dbReference type="Pfam" id="PF00563">
    <property type="entry name" value="EAL"/>
    <property type="match status" value="1"/>
</dbReference>
<dbReference type="CDD" id="cd17546">
    <property type="entry name" value="REC_hyHK_CKI1_RcsC-like"/>
    <property type="match status" value="1"/>
</dbReference>
<dbReference type="PANTHER" id="PTHR33121">
    <property type="entry name" value="CYCLIC DI-GMP PHOSPHODIESTERASE PDEF"/>
    <property type="match status" value="1"/>
</dbReference>
<dbReference type="InterPro" id="IPR050706">
    <property type="entry name" value="Cyclic-di-GMP_PDE-like"/>
</dbReference>
<protein>
    <submittedName>
        <fullName evidence="5">EAL domain-containing protein</fullName>
    </submittedName>
</protein>
<evidence type="ECO:0000313" key="6">
    <source>
        <dbReference type="Proteomes" id="UP001064632"/>
    </source>
</evidence>
<dbReference type="PROSITE" id="PS50887">
    <property type="entry name" value="GGDEF"/>
    <property type="match status" value="1"/>
</dbReference>
<dbReference type="SUPFAM" id="SSF141868">
    <property type="entry name" value="EAL domain-like"/>
    <property type="match status" value="1"/>
</dbReference>
<dbReference type="InterPro" id="IPR036641">
    <property type="entry name" value="HPT_dom_sf"/>
</dbReference>
<dbReference type="PROSITE" id="PS50883">
    <property type="entry name" value="EAL"/>
    <property type="match status" value="1"/>
</dbReference>
<dbReference type="SUPFAM" id="SSF55073">
    <property type="entry name" value="Nucleotide cyclase"/>
    <property type="match status" value="1"/>
</dbReference>
<dbReference type="InterPro" id="IPR001789">
    <property type="entry name" value="Sig_transdc_resp-reg_receiver"/>
</dbReference>
<evidence type="ECO:0000259" key="3">
    <source>
        <dbReference type="PROSITE" id="PS50883"/>
    </source>
</evidence>
<dbReference type="SMART" id="SM00448">
    <property type="entry name" value="REC"/>
    <property type="match status" value="1"/>
</dbReference>
<evidence type="ECO:0000256" key="1">
    <source>
        <dbReference type="PROSITE-ProRule" id="PRU00169"/>
    </source>
</evidence>
<sequence length="894" mass="97981">MHKQDDSQQSAELRQAFLRHLPKRLDTLTRRGLRQAREGWDINTLSLIFREVQTLAGACGRYGLLDLGEKLFAIETALTDYVDQVLLPDEAHSLHIATMFEALRDLANAQSDSSPAPMRRIAVAPEDLERTDNGYPLQLVPPAEYWRRFGDTPAASNVVPLRPAAVPAPEPAPAVVETPAPAVATAVPETVIAEAPREPAPAKAEPVAPRVGNARKVYHLTDGSPLACEVDQKLELLGYELSLLDRVDELTEVIGAIAPHLVVVDAHFLGDLEPIGEVLKVARAKSNHRVAMLAMSELGDLDVRLRAMRAGADAFIPLPAQTTDVMARIAELTEADQSDPYRVLIVEDDRSQAIFAESILRKAGMQTTMVTDPLAVLDELDKANPDLILMDLYMPGCSGMELTSIIREREAFVSTPIVFLSGENDTDKHFEALNAGGDDFLSKPIRPKHLISAVTNRLRRARHIQRRSQNQNPRDPVSGMYDRAYVLDRINAKLAADEATSHAGGLMLVDMDEATARREQVGLIGFDRLLSQIGAFLANHVEASELVTRFGETSFVVLCPERNADELAAKAGDLRDRLSRESFDVGGAPLPVNLSIGICPFAANLGDAGAMLNAAERAMLESRRPGGTHVSVYRAKLSGDAALADTIRQALRADSFHLVFQPIAALAGEDGEDSDEQFQALLRLRSDGDKVLTASHILPMAEQAGLIDEVDRWVLGRCLMVLSDRARQGRPVRLFTSQSLHAARDPSRVAWLRQQLETRRLSGNRLVLEMRLPETPGERQSLAGFAAAVHQIGVGVCLSGVEPGDVADQVIAHLPVDYVKIAPKCIEDRGTRMREDLRRMVHLAHQHNRRVIAPRIEDAQSAATLWTVGVDFIQGNFVQHEAQNLDYDFRAAAS</sequence>
<dbReference type="EMBL" id="CP104694">
    <property type="protein sequence ID" value="UXI68099.1"/>
    <property type="molecule type" value="Genomic_DNA"/>
</dbReference>
<dbReference type="SMART" id="SM00052">
    <property type="entry name" value="EAL"/>
    <property type="match status" value="1"/>
</dbReference>
<keyword evidence="1" id="KW-0597">Phosphoprotein</keyword>
<dbReference type="InterPro" id="IPR035919">
    <property type="entry name" value="EAL_sf"/>
</dbReference>
<accession>A0ABY6BE25</accession>
<dbReference type="SUPFAM" id="SSF52172">
    <property type="entry name" value="CheY-like"/>
    <property type="match status" value="2"/>
</dbReference>
<feature type="modified residue" description="4-aspartylphosphate" evidence="1">
    <location>
        <position position="265"/>
    </location>
</feature>
<feature type="modified residue" description="4-aspartylphosphate" evidence="1">
    <location>
        <position position="391"/>
    </location>
</feature>
<dbReference type="Pfam" id="PF00072">
    <property type="entry name" value="Response_reg"/>
    <property type="match status" value="1"/>
</dbReference>
<dbReference type="InterPro" id="IPR011006">
    <property type="entry name" value="CheY-like_superfamily"/>
</dbReference>
<dbReference type="InterPro" id="IPR000160">
    <property type="entry name" value="GGDEF_dom"/>
</dbReference>
<feature type="domain" description="EAL" evidence="3">
    <location>
        <begin position="640"/>
        <end position="894"/>
    </location>
</feature>
<dbReference type="InterPro" id="IPR001633">
    <property type="entry name" value="EAL_dom"/>
</dbReference>
<dbReference type="CDD" id="cd01948">
    <property type="entry name" value="EAL"/>
    <property type="match status" value="1"/>
</dbReference>
<keyword evidence="6" id="KW-1185">Reference proteome</keyword>
<dbReference type="Gene3D" id="1.20.120.160">
    <property type="entry name" value="HPT domain"/>
    <property type="match status" value="1"/>
</dbReference>
<proteinExistence type="predicted"/>
<dbReference type="RefSeq" id="WP_261695061.1">
    <property type="nucleotide sequence ID" value="NZ_CP104694.1"/>
</dbReference>